<dbReference type="InterPro" id="IPR013324">
    <property type="entry name" value="RNA_pol_sigma_r3/r4-like"/>
</dbReference>
<dbReference type="Gene3D" id="1.10.10.10">
    <property type="entry name" value="Winged helix-like DNA-binding domain superfamily/Winged helix DNA-binding domain"/>
    <property type="match status" value="1"/>
</dbReference>
<dbReference type="SUPFAM" id="SSF88946">
    <property type="entry name" value="Sigma2 domain of RNA polymerase sigma factors"/>
    <property type="match status" value="1"/>
</dbReference>
<dbReference type="InterPro" id="IPR036388">
    <property type="entry name" value="WH-like_DNA-bd_sf"/>
</dbReference>
<keyword evidence="5" id="KW-0804">Transcription</keyword>
<dbReference type="NCBIfam" id="TIGR02983">
    <property type="entry name" value="SigE-fam_strep"/>
    <property type="match status" value="1"/>
</dbReference>
<evidence type="ECO:0000256" key="2">
    <source>
        <dbReference type="ARBA" id="ARBA00023015"/>
    </source>
</evidence>
<reference evidence="8 9" key="1">
    <citation type="journal article" date="2019" name="Int. J. Syst. Evol. Microbiol.">
        <title>The Global Catalogue of Microorganisms (GCM) 10K type strain sequencing project: providing services to taxonomists for standard genome sequencing and annotation.</title>
        <authorList>
            <consortium name="The Broad Institute Genomics Platform"/>
            <consortium name="The Broad Institute Genome Sequencing Center for Infectious Disease"/>
            <person name="Wu L."/>
            <person name="Ma J."/>
        </authorList>
    </citation>
    <scope>NUCLEOTIDE SEQUENCE [LARGE SCALE GENOMIC DNA]</scope>
    <source>
        <strain evidence="8 9">JCM 14326</strain>
    </source>
</reference>
<dbReference type="Pfam" id="PF04542">
    <property type="entry name" value="Sigma70_r2"/>
    <property type="match status" value="1"/>
</dbReference>
<proteinExistence type="inferred from homology"/>
<organism evidence="8 9">
    <name type="scientific">Myceligenerans crystallogenes</name>
    <dbReference type="NCBI Taxonomy" id="316335"/>
    <lineage>
        <taxon>Bacteria</taxon>
        <taxon>Bacillati</taxon>
        <taxon>Actinomycetota</taxon>
        <taxon>Actinomycetes</taxon>
        <taxon>Micrococcales</taxon>
        <taxon>Promicromonosporaceae</taxon>
        <taxon>Myceligenerans</taxon>
    </lineage>
</organism>
<dbReference type="SUPFAM" id="SSF88659">
    <property type="entry name" value="Sigma3 and sigma4 domains of RNA polymerase sigma factors"/>
    <property type="match status" value="1"/>
</dbReference>
<dbReference type="InterPro" id="IPR013249">
    <property type="entry name" value="RNA_pol_sigma70_r4_t2"/>
</dbReference>
<keyword evidence="3" id="KW-0731">Sigma factor</keyword>
<dbReference type="Proteomes" id="UP001501094">
    <property type="component" value="Unassembled WGS sequence"/>
</dbReference>
<dbReference type="PANTHER" id="PTHR43133:SF50">
    <property type="entry name" value="ECF RNA POLYMERASE SIGMA FACTOR SIGM"/>
    <property type="match status" value="1"/>
</dbReference>
<comment type="similarity">
    <text evidence="1">Belongs to the sigma-70 factor family. ECF subfamily.</text>
</comment>
<gene>
    <name evidence="8" type="ORF">GCM10009751_39640</name>
</gene>
<dbReference type="InterPro" id="IPR014284">
    <property type="entry name" value="RNA_pol_sigma-70_dom"/>
</dbReference>
<evidence type="ECO:0000256" key="5">
    <source>
        <dbReference type="ARBA" id="ARBA00023163"/>
    </source>
</evidence>
<evidence type="ECO:0000256" key="4">
    <source>
        <dbReference type="ARBA" id="ARBA00023125"/>
    </source>
</evidence>
<dbReference type="PANTHER" id="PTHR43133">
    <property type="entry name" value="RNA POLYMERASE ECF-TYPE SIGMA FACTO"/>
    <property type="match status" value="1"/>
</dbReference>
<evidence type="ECO:0000256" key="3">
    <source>
        <dbReference type="ARBA" id="ARBA00023082"/>
    </source>
</evidence>
<dbReference type="InterPro" id="IPR013325">
    <property type="entry name" value="RNA_pol_sigma_r2"/>
</dbReference>
<evidence type="ECO:0000256" key="1">
    <source>
        <dbReference type="ARBA" id="ARBA00010641"/>
    </source>
</evidence>
<keyword evidence="4" id="KW-0238">DNA-binding</keyword>
<protein>
    <submittedName>
        <fullName evidence="8">SigE family RNA polymerase sigma factor</fullName>
    </submittedName>
</protein>
<evidence type="ECO:0000313" key="8">
    <source>
        <dbReference type="EMBL" id="GAA1876005.1"/>
    </source>
</evidence>
<evidence type="ECO:0000259" key="6">
    <source>
        <dbReference type="Pfam" id="PF04542"/>
    </source>
</evidence>
<dbReference type="RefSeq" id="WP_344106452.1">
    <property type="nucleotide sequence ID" value="NZ_BAAANL010000012.1"/>
</dbReference>
<dbReference type="Pfam" id="PF08281">
    <property type="entry name" value="Sigma70_r4_2"/>
    <property type="match status" value="1"/>
</dbReference>
<keyword evidence="9" id="KW-1185">Reference proteome</keyword>
<dbReference type="NCBIfam" id="TIGR02937">
    <property type="entry name" value="sigma70-ECF"/>
    <property type="match status" value="1"/>
</dbReference>
<dbReference type="InterPro" id="IPR039425">
    <property type="entry name" value="RNA_pol_sigma-70-like"/>
</dbReference>
<dbReference type="InterPro" id="IPR007627">
    <property type="entry name" value="RNA_pol_sigma70_r2"/>
</dbReference>
<evidence type="ECO:0000259" key="7">
    <source>
        <dbReference type="Pfam" id="PF08281"/>
    </source>
</evidence>
<feature type="domain" description="RNA polymerase sigma-70 region 2" evidence="6">
    <location>
        <begin position="45"/>
        <end position="104"/>
    </location>
</feature>
<sequence>MSAIEELSVRVRPPDPAGGERFGVVRTGVSAQDEFREFAVVHTASLHRMAYLLCGDEHRAHDLVQTALYRTYRHWSKVRGGNPYGYARRVVATARIDGWRKTRREVLQAPRDVAVAADGTSHAGDGAPSFLERDRLVRALRQLGQRQRRVVVLRHLLDLSEADVAAELGVTTGTVKSQLARGLARLREILEGTEA</sequence>
<evidence type="ECO:0000313" key="9">
    <source>
        <dbReference type="Proteomes" id="UP001501094"/>
    </source>
</evidence>
<dbReference type="CDD" id="cd06171">
    <property type="entry name" value="Sigma70_r4"/>
    <property type="match status" value="1"/>
</dbReference>
<dbReference type="Gene3D" id="1.10.1740.10">
    <property type="match status" value="1"/>
</dbReference>
<accession>A0ABN2NRS2</accession>
<dbReference type="InterPro" id="IPR014325">
    <property type="entry name" value="RNA_pol_sigma-E_actinobac"/>
</dbReference>
<keyword evidence="2" id="KW-0805">Transcription regulation</keyword>
<feature type="domain" description="RNA polymerase sigma factor 70 region 4 type 2" evidence="7">
    <location>
        <begin position="134"/>
        <end position="186"/>
    </location>
</feature>
<dbReference type="EMBL" id="BAAANL010000012">
    <property type="protein sequence ID" value="GAA1876005.1"/>
    <property type="molecule type" value="Genomic_DNA"/>
</dbReference>
<name>A0ABN2NRS2_9MICO</name>
<comment type="caution">
    <text evidence="8">The sequence shown here is derived from an EMBL/GenBank/DDBJ whole genome shotgun (WGS) entry which is preliminary data.</text>
</comment>